<dbReference type="PANTHER" id="PTHR21539:SF0">
    <property type="entry name" value="SAGA-ASSOCIATED FACTOR 29"/>
    <property type="match status" value="1"/>
</dbReference>
<dbReference type="GO" id="GO:0000124">
    <property type="term" value="C:SAGA complex"/>
    <property type="evidence" value="ECO:0007669"/>
    <property type="project" value="InterPro"/>
</dbReference>
<evidence type="ECO:0000256" key="1">
    <source>
        <dbReference type="SAM" id="MobiDB-lite"/>
    </source>
</evidence>
<feature type="region of interest" description="Disordered" evidence="1">
    <location>
        <begin position="93"/>
        <end position="151"/>
    </location>
</feature>
<sequence>MVIRGRASTTAGSQGDLQIWQSICSQLKSLENARNSSISAYKRLERTRAESPSKNVEGIYNVVENCILDEQRGAMEQLNILIALRQAPSDLANDVRRRKRKADDTMDDSVERASDAKSQVTPENRRLRRSSSTQMRRNSDGEARPPVQAPAVALQRGRKVAFCQPQRTDGKIVEEGDVWIMATVVSTVNNDPRRYIVQDAEDEGTSGPTYNTTLKSIAPLPNSLETLPAETYRPGSAVLALYPDTSCFYNATIQGGGPALSTSIPRARVREVLTQQQKREKDLLHTPYQVMFDDDGADIKLVPAYLVVEPPTDD</sequence>
<keyword evidence="4" id="KW-1185">Reference proteome</keyword>
<dbReference type="Proteomes" id="UP001219567">
    <property type="component" value="Chromosome 2"/>
</dbReference>
<dbReference type="AlphaFoldDB" id="A0AAJ5YQN8"/>
<dbReference type="InterPro" id="IPR047288">
    <property type="entry name" value="Tudor_SGF29_rpt1"/>
</dbReference>
<feature type="domain" description="SGF29 C-terminal" evidence="2">
    <location>
        <begin position="157"/>
        <end position="309"/>
    </location>
</feature>
<feature type="compositionally biased region" description="Basic and acidic residues" evidence="1">
    <location>
        <begin position="101"/>
        <end position="115"/>
    </location>
</feature>
<dbReference type="Gene3D" id="2.30.30.140">
    <property type="match status" value="2"/>
</dbReference>
<dbReference type="Pfam" id="PF07039">
    <property type="entry name" value="SGF29_Tudor"/>
    <property type="match status" value="1"/>
</dbReference>
<evidence type="ECO:0000313" key="4">
    <source>
        <dbReference type="Proteomes" id="UP001219567"/>
    </source>
</evidence>
<dbReference type="PANTHER" id="PTHR21539">
    <property type="entry name" value="SAGA-ASSOCIATED FACTOR 29"/>
    <property type="match status" value="1"/>
</dbReference>
<accession>A0AAJ5YQN8</accession>
<proteinExistence type="predicted"/>
<gene>
    <name evidence="3" type="ORF">MYAM1_001586</name>
</gene>
<dbReference type="InterPro" id="IPR010750">
    <property type="entry name" value="SGF29_tudor-like_dom"/>
</dbReference>
<dbReference type="EMBL" id="CP119944">
    <property type="protein sequence ID" value="WFC98853.1"/>
    <property type="molecule type" value="Genomic_DNA"/>
</dbReference>
<name>A0AAJ5YQN8_9BASI</name>
<evidence type="ECO:0000259" key="2">
    <source>
        <dbReference type="Pfam" id="PF07039"/>
    </source>
</evidence>
<dbReference type="InterPro" id="IPR037802">
    <property type="entry name" value="SGF29"/>
</dbReference>
<evidence type="ECO:0000313" key="3">
    <source>
        <dbReference type="EMBL" id="WFC98853.1"/>
    </source>
</evidence>
<organism evidence="3 4">
    <name type="scientific">Malassezia yamatoensis</name>
    <dbReference type="NCBI Taxonomy" id="253288"/>
    <lineage>
        <taxon>Eukaryota</taxon>
        <taxon>Fungi</taxon>
        <taxon>Dikarya</taxon>
        <taxon>Basidiomycota</taxon>
        <taxon>Ustilaginomycotina</taxon>
        <taxon>Malasseziomycetes</taxon>
        <taxon>Malasseziales</taxon>
        <taxon>Malasseziaceae</taxon>
        <taxon>Malassezia</taxon>
    </lineage>
</organism>
<dbReference type="CDD" id="cd20393">
    <property type="entry name" value="Tudor_SGF29_rpt1"/>
    <property type="match status" value="1"/>
</dbReference>
<reference evidence="3 4" key="1">
    <citation type="submission" date="2023-03" db="EMBL/GenBank/DDBJ databases">
        <title>Mating type loci evolution in Malassezia.</title>
        <authorList>
            <person name="Coelho M.A."/>
        </authorList>
    </citation>
    <scope>NUCLEOTIDE SEQUENCE [LARGE SCALE GENOMIC DNA]</scope>
    <source>
        <strain evidence="3 4">CBS 9725</strain>
    </source>
</reference>
<protein>
    <recommendedName>
        <fullName evidence="2">SGF29 C-terminal domain-containing protein</fullName>
    </recommendedName>
</protein>